<gene>
    <name evidence="2" type="ORF">HNP81_001118</name>
</gene>
<keyword evidence="3" id="KW-1185">Reference proteome</keyword>
<accession>A0ABR6CLD5</accession>
<evidence type="ECO:0000313" key="2">
    <source>
        <dbReference type="EMBL" id="MBA9025835.1"/>
    </source>
</evidence>
<feature type="domain" description="PhnB-like" evidence="1">
    <location>
        <begin position="1"/>
        <end position="43"/>
    </location>
</feature>
<proteinExistence type="predicted"/>
<dbReference type="InterPro" id="IPR029068">
    <property type="entry name" value="Glyas_Bleomycin-R_OHBP_Dase"/>
</dbReference>
<evidence type="ECO:0000313" key="3">
    <source>
        <dbReference type="Proteomes" id="UP000626697"/>
    </source>
</evidence>
<reference evidence="2 3" key="1">
    <citation type="submission" date="2020-08" db="EMBL/GenBank/DDBJ databases">
        <title>Genomic Encyclopedia of Type Strains, Phase IV (KMG-IV): sequencing the most valuable type-strain genomes for metagenomic binning, comparative biology and taxonomic classification.</title>
        <authorList>
            <person name="Goeker M."/>
        </authorList>
    </citation>
    <scope>NUCLEOTIDE SEQUENCE [LARGE SCALE GENOMIC DNA]</scope>
    <source>
        <strain evidence="2 3">DSM 105481</strain>
    </source>
</reference>
<protein>
    <submittedName>
        <fullName evidence="2">3-demethylubiquinone-9 3-methyltransferase (Glyoxalase superfamily)</fullName>
    </submittedName>
</protein>
<sequence length="44" mass="5124">MNYYTTLFEQSEITSISRYGVNEAGKEGSVMKATFTIKEQEFMY</sequence>
<evidence type="ECO:0000259" key="1">
    <source>
        <dbReference type="Pfam" id="PF06983"/>
    </source>
</evidence>
<comment type="caution">
    <text evidence="2">The sequence shown here is derived from an EMBL/GenBank/DDBJ whole genome shotgun (WGS) entry which is preliminary data.</text>
</comment>
<dbReference type="Gene3D" id="3.30.720.100">
    <property type="match status" value="1"/>
</dbReference>
<organism evidence="2 3">
    <name type="scientific">Peribacillus huizhouensis</name>
    <dbReference type="NCBI Taxonomy" id="1501239"/>
    <lineage>
        <taxon>Bacteria</taxon>
        <taxon>Bacillati</taxon>
        <taxon>Bacillota</taxon>
        <taxon>Bacilli</taxon>
        <taxon>Bacillales</taxon>
        <taxon>Bacillaceae</taxon>
        <taxon>Peribacillus</taxon>
    </lineage>
</organism>
<dbReference type="Pfam" id="PF06983">
    <property type="entry name" value="3-dmu-9_3-mt"/>
    <property type="match status" value="1"/>
</dbReference>
<name>A0ABR6CLD5_9BACI</name>
<dbReference type="InterPro" id="IPR028973">
    <property type="entry name" value="PhnB-like"/>
</dbReference>
<dbReference type="Proteomes" id="UP000626697">
    <property type="component" value="Unassembled WGS sequence"/>
</dbReference>
<dbReference type="SUPFAM" id="SSF54593">
    <property type="entry name" value="Glyoxalase/Bleomycin resistance protein/Dihydroxybiphenyl dioxygenase"/>
    <property type="match status" value="1"/>
</dbReference>
<dbReference type="EMBL" id="JACJHX010000002">
    <property type="protein sequence ID" value="MBA9025835.1"/>
    <property type="molecule type" value="Genomic_DNA"/>
</dbReference>